<keyword evidence="6" id="KW-1185">Reference proteome</keyword>
<evidence type="ECO:0000313" key="6">
    <source>
        <dbReference type="Proteomes" id="UP000321933"/>
    </source>
</evidence>
<reference evidence="5 6" key="1">
    <citation type="submission" date="2019-08" db="EMBL/GenBank/DDBJ databases">
        <title>Parahaliea maris sp. nov., isolated from the surface seawater.</title>
        <authorList>
            <person name="Liu Y."/>
        </authorList>
    </citation>
    <scope>NUCLEOTIDE SEQUENCE [LARGE SCALE GENOMIC DNA]</scope>
    <source>
        <strain evidence="5 6">S2-26</strain>
    </source>
</reference>
<dbReference type="PANTHER" id="PTHR48083:SF19">
    <property type="entry name" value="FLAVIN-DEPENDENT MONOOXYGENASE, OXYGENASE SUBUNIT HSAA"/>
    <property type="match status" value="1"/>
</dbReference>
<dbReference type="Proteomes" id="UP000321933">
    <property type="component" value="Unassembled WGS sequence"/>
</dbReference>
<feature type="domain" description="Acyl-CoA dehydrogenase/oxidase N-terminal" evidence="3">
    <location>
        <begin position="31"/>
        <end position="115"/>
    </location>
</feature>
<dbReference type="InterPro" id="IPR013107">
    <property type="entry name" value="Acyl-CoA_DH_C"/>
</dbReference>
<dbReference type="Pfam" id="PF08028">
    <property type="entry name" value="Acyl-CoA_dh_2"/>
    <property type="match status" value="1"/>
</dbReference>
<gene>
    <name evidence="5" type="ORF">FVW59_10630</name>
</gene>
<dbReference type="Gene3D" id="1.10.540.10">
    <property type="entry name" value="Acyl-CoA dehydrogenase/oxidase, N-terminal domain"/>
    <property type="match status" value="1"/>
</dbReference>
<evidence type="ECO:0000313" key="5">
    <source>
        <dbReference type="EMBL" id="TXS91614.1"/>
    </source>
</evidence>
<keyword evidence="1" id="KW-0560">Oxidoreductase</keyword>
<comment type="caution">
    <text evidence="5">The sequence shown here is derived from an EMBL/GenBank/DDBJ whole genome shotgun (WGS) entry which is preliminary data.</text>
</comment>
<dbReference type="SUPFAM" id="SSF56645">
    <property type="entry name" value="Acyl-CoA dehydrogenase NM domain-like"/>
    <property type="match status" value="1"/>
</dbReference>
<proteinExistence type="inferred from homology"/>
<evidence type="ECO:0000259" key="3">
    <source>
        <dbReference type="Pfam" id="PF02771"/>
    </source>
</evidence>
<dbReference type="InterPro" id="IPR036250">
    <property type="entry name" value="AcylCo_DH-like_C"/>
</dbReference>
<dbReference type="GO" id="GO:0033539">
    <property type="term" value="P:fatty acid beta-oxidation using acyl-CoA dehydrogenase"/>
    <property type="evidence" value="ECO:0007669"/>
    <property type="project" value="TreeGrafter"/>
</dbReference>
<keyword evidence="5" id="KW-0503">Monooxygenase</keyword>
<dbReference type="EMBL" id="VRYZ01000004">
    <property type="protein sequence ID" value="TXS91614.1"/>
    <property type="molecule type" value="Genomic_DNA"/>
</dbReference>
<dbReference type="Gene3D" id="2.40.110.10">
    <property type="entry name" value="Butyryl-CoA Dehydrogenase, subunit A, domain 2"/>
    <property type="match status" value="1"/>
</dbReference>
<dbReference type="GO" id="GO:0050660">
    <property type="term" value="F:flavin adenine dinucleotide binding"/>
    <property type="evidence" value="ECO:0007669"/>
    <property type="project" value="InterPro"/>
</dbReference>
<evidence type="ECO:0000259" key="4">
    <source>
        <dbReference type="Pfam" id="PF08028"/>
    </source>
</evidence>
<dbReference type="PANTHER" id="PTHR48083">
    <property type="entry name" value="MEDIUM-CHAIN SPECIFIC ACYL-COA DEHYDROGENASE, MITOCHONDRIAL-RELATED"/>
    <property type="match status" value="1"/>
</dbReference>
<dbReference type="RefSeq" id="WP_148064246.1">
    <property type="nucleotide sequence ID" value="NZ_VRYZ01000004.1"/>
</dbReference>
<dbReference type="AlphaFoldDB" id="A0A5C8ZV35"/>
<comment type="similarity">
    <text evidence="2">Belongs to the HpaH/HsaA monooxygenase family.</text>
</comment>
<dbReference type="InterPro" id="IPR046373">
    <property type="entry name" value="Acyl-CoA_Oxase/DH_mid-dom_sf"/>
</dbReference>
<dbReference type="Gene3D" id="1.20.140.10">
    <property type="entry name" value="Butyryl-CoA Dehydrogenase, subunit A, domain 3"/>
    <property type="match status" value="1"/>
</dbReference>
<protein>
    <submittedName>
        <fullName evidence="5">Flavin-dependent monooxygenase</fullName>
    </submittedName>
</protein>
<dbReference type="PIRSF" id="PIRSF016578">
    <property type="entry name" value="HsaA"/>
    <property type="match status" value="1"/>
</dbReference>
<evidence type="ECO:0000256" key="1">
    <source>
        <dbReference type="ARBA" id="ARBA00023002"/>
    </source>
</evidence>
<feature type="domain" description="Acyl-CoA dehydrogenase C-terminal" evidence="4">
    <location>
        <begin position="258"/>
        <end position="383"/>
    </location>
</feature>
<dbReference type="InterPro" id="IPR013786">
    <property type="entry name" value="AcylCoA_DH/ox_N"/>
</dbReference>
<organism evidence="5 6">
    <name type="scientific">Parahaliea aestuarii</name>
    <dbReference type="NCBI Taxonomy" id="1852021"/>
    <lineage>
        <taxon>Bacteria</taxon>
        <taxon>Pseudomonadati</taxon>
        <taxon>Pseudomonadota</taxon>
        <taxon>Gammaproteobacteria</taxon>
        <taxon>Cellvibrionales</taxon>
        <taxon>Halieaceae</taxon>
        <taxon>Parahaliea</taxon>
    </lineage>
</organism>
<dbReference type="GO" id="GO:0005737">
    <property type="term" value="C:cytoplasm"/>
    <property type="evidence" value="ECO:0007669"/>
    <property type="project" value="TreeGrafter"/>
</dbReference>
<dbReference type="GO" id="GO:0016712">
    <property type="term" value="F:oxidoreductase activity, acting on paired donors, with incorporation or reduction of molecular oxygen, reduced flavin or flavoprotein as one donor, and incorporation of one atom of oxygen"/>
    <property type="evidence" value="ECO:0007669"/>
    <property type="project" value="TreeGrafter"/>
</dbReference>
<dbReference type="InterPro" id="IPR050741">
    <property type="entry name" value="Acyl-CoA_dehydrogenase"/>
</dbReference>
<dbReference type="GO" id="GO:0003995">
    <property type="term" value="F:acyl-CoA dehydrogenase activity"/>
    <property type="evidence" value="ECO:0007669"/>
    <property type="project" value="TreeGrafter"/>
</dbReference>
<dbReference type="InterPro" id="IPR037069">
    <property type="entry name" value="AcylCoA_DH/ox_N_sf"/>
</dbReference>
<dbReference type="SUPFAM" id="SSF47203">
    <property type="entry name" value="Acyl-CoA dehydrogenase C-terminal domain-like"/>
    <property type="match status" value="1"/>
</dbReference>
<evidence type="ECO:0000256" key="2">
    <source>
        <dbReference type="ARBA" id="ARBA00049661"/>
    </source>
</evidence>
<dbReference type="Pfam" id="PF02771">
    <property type="entry name" value="Acyl-CoA_dh_N"/>
    <property type="match status" value="1"/>
</dbReference>
<sequence length="407" mass="45209">MTATTTPIQAPQSSPALYSLGSPRANELLEAARRMHPVLAARRAAAESERCIPDATIDDFQEAGFFRVLQAREYGGYEMDPQVFFALGLEIAKTCMSSAWVLGVIGVHNWQINLFDDEAAGEVWRDDNSVLISSSYAPVGRVVPVEGGFKLSGRWSFSSGCEHCDWVFLGAVVPTEEAPFDMQNYRTFLLPRSDYRIVENWDVVGLKGTGSHDIVVDDAFVPEHRTHRMREDRGGAKFAHKPPLYRLPFMQVFARAVCTATLGATEGALEKYLEIGRSRWSGPIPMRDDPTARRIAARVKAEVECMKRTLFCNFDELMSCARDGVEADLLDRARYRYDTAVVADRCRELSSKMLKAAGSSGIRNESPLLQQHRDILSSQAHIANVSEPFEINFGGMLLGAETTDMGI</sequence>
<name>A0A5C8ZV35_9GAMM</name>
<accession>A0A5C8ZV35</accession>
<dbReference type="InterPro" id="IPR009100">
    <property type="entry name" value="AcylCoA_DH/oxidase_NM_dom_sf"/>
</dbReference>
<dbReference type="OrthoDB" id="7316074at2"/>